<reference evidence="3 4" key="1">
    <citation type="journal article" date="2013" name="Sci. Rep.">
        <title>Extraordinary expansion of a Sorangium cellulosum genome from an alkaline milieu.</title>
        <authorList>
            <person name="Han K."/>
            <person name="Li Z.F."/>
            <person name="Peng R."/>
            <person name="Zhu L.P."/>
            <person name="Zhou T."/>
            <person name="Wang L.G."/>
            <person name="Li S.G."/>
            <person name="Zhang X.B."/>
            <person name="Hu W."/>
            <person name="Wu Z.H."/>
            <person name="Qin N."/>
            <person name="Li Y.Z."/>
        </authorList>
    </citation>
    <scope>NUCLEOTIDE SEQUENCE [LARGE SCALE GENOMIC DNA]</scope>
    <source>
        <strain evidence="3 4">So0157-2</strain>
    </source>
</reference>
<dbReference type="RefSeq" id="WP_020735919.1">
    <property type="nucleotide sequence ID" value="NC_021658.1"/>
</dbReference>
<dbReference type="InterPro" id="IPR005133">
    <property type="entry name" value="PhaG_MnhG_YufB"/>
</dbReference>
<dbReference type="OrthoDB" id="5346950at2"/>
<evidence type="ECO:0000256" key="2">
    <source>
        <dbReference type="SAM" id="Phobius"/>
    </source>
</evidence>
<dbReference type="NCBIfam" id="TIGR01300">
    <property type="entry name" value="CPA3_mnhG_phaG"/>
    <property type="match status" value="1"/>
</dbReference>
<feature type="transmembrane region" description="Helical" evidence="2">
    <location>
        <begin position="6"/>
        <end position="26"/>
    </location>
</feature>
<feature type="transmembrane region" description="Helical" evidence="2">
    <location>
        <begin position="63"/>
        <end position="85"/>
    </location>
</feature>
<proteinExistence type="predicted"/>
<dbReference type="Proteomes" id="UP000014803">
    <property type="component" value="Chromosome"/>
</dbReference>
<sequence length="124" mass="13040">MFASGLEIAAAVAGTFFMFMASLGVLRLPDFYARIHAPTKAATLGLACLLAALALHFRELASVTKAALALFFVGVTAPVGAHILARAAYRSGIRAPGARVDEYGSSVQRQRDNPECAEDAKEDG</sequence>
<name>S4XTQ1_SORCE</name>
<keyword evidence="2" id="KW-1133">Transmembrane helix</keyword>
<evidence type="ECO:0000313" key="4">
    <source>
        <dbReference type="Proteomes" id="UP000014803"/>
    </source>
</evidence>
<evidence type="ECO:0000256" key="1">
    <source>
        <dbReference type="SAM" id="MobiDB-lite"/>
    </source>
</evidence>
<dbReference type="NCBIfam" id="NF009314">
    <property type="entry name" value="PRK12674.1-2"/>
    <property type="match status" value="1"/>
</dbReference>
<protein>
    <recommendedName>
        <fullName evidence="5">Cation:proton antiporter</fullName>
    </recommendedName>
</protein>
<keyword evidence="2" id="KW-0472">Membrane</keyword>
<dbReference type="PANTHER" id="PTHR34703:SF1">
    <property type="entry name" value="ANTIPORTER SUBUNIT MNHG2-RELATED"/>
    <property type="match status" value="1"/>
</dbReference>
<accession>S4XTQ1</accession>
<keyword evidence="2" id="KW-0812">Transmembrane</keyword>
<feature type="transmembrane region" description="Helical" evidence="2">
    <location>
        <begin position="38"/>
        <end position="57"/>
    </location>
</feature>
<dbReference type="PATRIC" id="fig|1254432.3.peg.4502"/>
<dbReference type="STRING" id="1254432.SCE1572_19915"/>
<feature type="compositionally biased region" description="Acidic residues" evidence="1">
    <location>
        <begin position="115"/>
        <end position="124"/>
    </location>
</feature>
<dbReference type="EMBL" id="CP003969">
    <property type="protein sequence ID" value="AGP36562.1"/>
    <property type="molecule type" value="Genomic_DNA"/>
</dbReference>
<organism evidence="3 4">
    <name type="scientific">Sorangium cellulosum So0157-2</name>
    <dbReference type="NCBI Taxonomy" id="1254432"/>
    <lineage>
        <taxon>Bacteria</taxon>
        <taxon>Pseudomonadati</taxon>
        <taxon>Myxococcota</taxon>
        <taxon>Polyangia</taxon>
        <taxon>Polyangiales</taxon>
        <taxon>Polyangiaceae</taxon>
        <taxon>Sorangium</taxon>
    </lineage>
</organism>
<dbReference type="KEGG" id="scu:SCE1572_19915"/>
<evidence type="ECO:0000313" key="3">
    <source>
        <dbReference type="EMBL" id="AGP36562.1"/>
    </source>
</evidence>
<dbReference type="Pfam" id="PF03334">
    <property type="entry name" value="PhaG_MnhG_YufB"/>
    <property type="match status" value="1"/>
</dbReference>
<gene>
    <name evidence="3" type="ORF">SCE1572_19915</name>
</gene>
<dbReference type="HOGENOM" id="CLU_121334_0_1_7"/>
<dbReference type="eggNOG" id="COG1320">
    <property type="taxonomic scope" value="Bacteria"/>
</dbReference>
<dbReference type="AlphaFoldDB" id="S4XTQ1"/>
<feature type="region of interest" description="Disordered" evidence="1">
    <location>
        <begin position="102"/>
        <end position="124"/>
    </location>
</feature>
<dbReference type="PANTHER" id="PTHR34703">
    <property type="entry name" value="ANTIPORTER SUBUNIT MNHG2-RELATED"/>
    <property type="match status" value="1"/>
</dbReference>
<dbReference type="GO" id="GO:0015385">
    <property type="term" value="F:sodium:proton antiporter activity"/>
    <property type="evidence" value="ECO:0007669"/>
    <property type="project" value="TreeGrafter"/>
</dbReference>
<evidence type="ECO:0008006" key="5">
    <source>
        <dbReference type="Google" id="ProtNLM"/>
    </source>
</evidence>